<dbReference type="EMBL" id="LFBU01000002">
    <property type="protein sequence ID" value="KMQ73761.1"/>
    <property type="molecule type" value="Genomic_DNA"/>
</dbReference>
<accession>A0A0J7JC11</accession>
<gene>
    <name evidence="2" type="ORF">Msub_11558</name>
    <name evidence="3" type="ORF">Msub_13205</name>
    <name evidence="1" type="ORF">Msub_20982</name>
</gene>
<protein>
    <submittedName>
        <fullName evidence="2">Uncharacterized protein</fullName>
    </submittedName>
</protein>
<dbReference type="InterPro" id="IPR036388">
    <property type="entry name" value="WH-like_DNA-bd_sf"/>
</dbReference>
<keyword evidence="4" id="KW-1185">Reference proteome</keyword>
<evidence type="ECO:0000313" key="4">
    <source>
        <dbReference type="Proteomes" id="UP000036102"/>
    </source>
</evidence>
<sequence length="130" mass="14207">MTIVCFDQYPVEIDERFLQQMIRQRHRERTLECLQAHGGCATGAELVAATRLPVVTVDRALAGLIADGRVRTAASMQGPMYCITTVGRCDWCGLVDHHLVEGACPRCSYPTISESRPAARALETTKGATS</sequence>
<dbReference type="AlphaFoldDB" id="A0A0J7JC11"/>
<dbReference type="Proteomes" id="UP000036102">
    <property type="component" value="Unassembled WGS sequence"/>
</dbReference>
<reference evidence="2 4" key="1">
    <citation type="submission" date="2015-06" db="EMBL/GenBank/DDBJ databases">
        <title>Marinobacter subterrani, a genetically tractable neutrophilic iron-oxidizing strain isolated from the Soudan Iron Mine.</title>
        <authorList>
            <person name="Bonis B.M."/>
            <person name="Gralnick J.A."/>
        </authorList>
    </citation>
    <scope>NUCLEOTIDE SEQUENCE [LARGE SCALE GENOMIC DNA]</scope>
    <source>
        <strain evidence="2 4">JG233</strain>
    </source>
</reference>
<dbReference type="EMBL" id="LFBU01000001">
    <property type="protein sequence ID" value="KMQ76990.1"/>
    <property type="molecule type" value="Genomic_DNA"/>
</dbReference>
<name>A0A0J7JC11_9GAMM</name>
<dbReference type="EMBL" id="LFBU01000001">
    <property type="protein sequence ID" value="KMQ75356.1"/>
    <property type="molecule type" value="Genomic_DNA"/>
</dbReference>
<proteinExistence type="predicted"/>
<dbReference type="OrthoDB" id="9256200at2"/>
<comment type="caution">
    <text evidence="2">The sequence shown here is derived from an EMBL/GenBank/DDBJ whole genome shotgun (WGS) entry which is preliminary data.</text>
</comment>
<organism evidence="2 4">
    <name type="scientific">Marinobacter subterrani</name>
    <dbReference type="NCBI Taxonomy" id="1658765"/>
    <lineage>
        <taxon>Bacteria</taxon>
        <taxon>Pseudomonadati</taxon>
        <taxon>Pseudomonadota</taxon>
        <taxon>Gammaproteobacteria</taxon>
        <taxon>Pseudomonadales</taxon>
        <taxon>Marinobacteraceae</taxon>
        <taxon>Marinobacter</taxon>
    </lineage>
</organism>
<dbReference type="STRING" id="1658765.Msub_11558"/>
<evidence type="ECO:0000313" key="1">
    <source>
        <dbReference type="EMBL" id="KMQ73761.1"/>
    </source>
</evidence>
<evidence type="ECO:0000313" key="3">
    <source>
        <dbReference type="EMBL" id="KMQ76990.1"/>
    </source>
</evidence>
<dbReference type="RefSeq" id="WP_156182733.1">
    <property type="nucleotide sequence ID" value="NZ_LFBU01000001.1"/>
</dbReference>
<dbReference type="Gene3D" id="1.10.10.10">
    <property type="entry name" value="Winged helix-like DNA-binding domain superfamily/Winged helix DNA-binding domain"/>
    <property type="match status" value="1"/>
</dbReference>
<dbReference type="PATRIC" id="fig|1658765.3.peg.1551"/>
<evidence type="ECO:0000313" key="2">
    <source>
        <dbReference type="EMBL" id="KMQ75356.1"/>
    </source>
</evidence>